<reference evidence="1" key="1">
    <citation type="submission" date="2020-08" db="EMBL/GenBank/DDBJ databases">
        <title>Multicomponent nature underlies the extraordinary mechanical properties of spider dragline silk.</title>
        <authorList>
            <person name="Kono N."/>
            <person name="Nakamura H."/>
            <person name="Mori M."/>
            <person name="Yoshida Y."/>
            <person name="Ohtoshi R."/>
            <person name="Malay A.D."/>
            <person name="Moran D.A.P."/>
            <person name="Tomita M."/>
            <person name="Numata K."/>
            <person name="Arakawa K."/>
        </authorList>
    </citation>
    <scope>NUCLEOTIDE SEQUENCE</scope>
</reference>
<dbReference type="AlphaFoldDB" id="A0A8X6SET2"/>
<comment type="caution">
    <text evidence="1">The sequence shown here is derived from an EMBL/GenBank/DDBJ whole genome shotgun (WGS) entry which is preliminary data.</text>
</comment>
<proteinExistence type="predicted"/>
<gene>
    <name evidence="1" type="ORF">TNCV_4903731</name>
</gene>
<evidence type="ECO:0000313" key="1">
    <source>
        <dbReference type="EMBL" id="GFY07131.1"/>
    </source>
</evidence>
<name>A0A8X6SET2_TRICX</name>
<organism evidence="1 2">
    <name type="scientific">Trichonephila clavipes</name>
    <name type="common">Golden silk orbweaver</name>
    <name type="synonym">Nephila clavipes</name>
    <dbReference type="NCBI Taxonomy" id="2585209"/>
    <lineage>
        <taxon>Eukaryota</taxon>
        <taxon>Metazoa</taxon>
        <taxon>Ecdysozoa</taxon>
        <taxon>Arthropoda</taxon>
        <taxon>Chelicerata</taxon>
        <taxon>Arachnida</taxon>
        <taxon>Araneae</taxon>
        <taxon>Araneomorphae</taxon>
        <taxon>Entelegynae</taxon>
        <taxon>Araneoidea</taxon>
        <taxon>Nephilidae</taxon>
        <taxon>Trichonephila</taxon>
    </lineage>
</organism>
<evidence type="ECO:0000313" key="2">
    <source>
        <dbReference type="Proteomes" id="UP000887159"/>
    </source>
</evidence>
<sequence length="82" mass="9661">MYQPPSTQFGTLICRGICENLFSGIWVRRTLNPVSGKKSIFSMATRLVFMLRRETLRLDERQQAGRRGFEAWILKHLEEFLK</sequence>
<dbReference type="EMBL" id="BMAU01021267">
    <property type="protein sequence ID" value="GFY07131.1"/>
    <property type="molecule type" value="Genomic_DNA"/>
</dbReference>
<accession>A0A8X6SET2</accession>
<protein>
    <submittedName>
        <fullName evidence="1">Uncharacterized protein</fullName>
    </submittedName>
</protein>
<dbReference type="Proteomes" id="UP000887159">
    <property type="component" value="Unassembled WGS sequence"/>
</dbReference>
<keyword evidence="2" id="KW-1185">Reference proteome</keyword>